<dbReference type="Gene3D" id="1.10.3730.20">
    <property type="match status" value="1"/>
</dbReference>
<dbReference type="Pfam" id="PF00892">
    <property type="entry name" value="EamA"/>
    <property type="match status" value="2"/>
</dbReference>
<feature type="transmembrane region" description="Helical" evidence="1">
    <location>
        <begin position="157"/>
        <end position="178"/>
    </location>
</feature>
<feature type="transmembrane region" description="Helical" evidence="1">
    <location>
        <begin position="12"/>
        <end position="34"/>
    </location>
</feature>
<evidence type="ECO:0000313" key="3">
    <source>
        <dbReference type="EMBL" id="MBB6208790.1"/>
    </source>
</evidence>
<feature type="transmembrane region" description="Helical" evidence="1">
    <location>
        <begin position="40"/>
        <end position="61"/>
    </location>
</feature>
<feature type="transmembrane region" description="Helical" evidence="1">
    <location>
        <begin position="73"/>
        <end position="95"/>
    </location>
</feature>
<feature type="transmembrane region" description="Helical" evidence="1">
    <location>
        <begin position="101"/>
        <end position="123"/>
    </location>
</feature>
<feature type="domain" description="EamA" evidence="2">
    <location>
        <begin position="159"/>
        <end position="287"/>
    </location>
</feature>
<accession>A0A7W9ZCL3</accession>
<name>A0A7W9ZCL3_NOVIT</name>
<keyword evidence="1" id="KW-1133">Transmembrane helix</keyword>
<evidence type="ECO:0000313" key="4">
    <source>
        <dbReference type="Proteomes" id="UP000544872"/>
    </source>
</evidence>
<proteinExistence type="predicted"/>
<dbReference type="PANTHER" id="PTHR22911">
    <property type="entry name" value="ACYL-MALONYL CONDENSING ENZYME-RELATED"/>
    <property type="match status" value="1"/>
</dbReference>
<keyword evidence="4" id="KW-1185">Reference proteome</keyword>
<reference evidence="3 4" key="1">
    <citation type="submission" date="2020-08" db="EMBL/GenBank/DDBJ databases">
        <title>Genomic Encyclopedia of Type Strains, Phase IV (KMG-IV): sequencing the most valuable type-strain genomes for metagenomic binning, comparative biology and taxonomic classification.</title>
        <authorList>
            <person name="Goeker M."/>
        </authorList>
    </citation>
    <scope>NUCLEOTIDE SEQUENCE [LARGE SCALE GENOMIC DNA]</scope>
    <source>
        <strain evidence="3 4">DSM 11590</strain>
    </source>
</reference>
<evidence type="ECO:0000256" key="1">
    <source>
        <dbReference type="SAM" id="Phobius"/>
    </source>
</evidence>
<feature type="transmembrane region" description="Helical" evidence="1">
    <location>
        <begin position="246"/>
        <end position="267"/>
    </location>
</feature>
<dbReference type="RefSeq" id="WP_184260167.1">
    <property type="nucleotide sequence ID" value="NZ_JACIIX010000001.1"/>
</dbReference>
<keyword evidence="1" id="KW-0472">Membrane</keyword>
<feature type="transmembrane region" description="Helical" evidence="1">
    <location>
        <begin position="132"/>
        <end position="151"/>
    </location>
</feature>
<dbReference type="Proteomes" id="UP000544872">
    <property type="component" value="Unassembled WGS sequence"/>
</dbReference>
<dbReference type="InterPro" id="IPR000620">
    <property type="entry name" value="EamA_dom"/>
</dbReference>
<feature type="transmembrane region" description="Helical" evidence="1">
    <location>
        <begin position="273"/>
        <end position="295"/>
    </location>
</feature>
<comment type="caution">
    <text evidence="3">The sequence shown here is derived from an EMBL/GenBank/DDBJ whole genome shotgun (WGS) entry which is preliminary data.</text>
</comment>
<gene>
    <name evidence="3" type="ORF">FHS48_000171</name>
</gene>
<organism evidence="3 4">
    <name type="scientific">Novispirillum itersonii</name>
    <name type="common">Aquaspirillum itersonii</name>
    <dbReference type="NCBI Taxonomy" id="189"/>
    <lineage>
        <taxon>Bacteria</taxon>
        <taxon>Pseudomonadati</taxon>
        <taxon>Pseudomonadota</taxon>
        <taxon>Alphaproteobacteria</taxon>
        <taxon>Rhodospirillales</taxon>
        <taxon>Novispirillaceae</taxon>
        <taxon>Novispirillum</taxon>
    </lineage>
</organism>
<dbReference type="EMBL" id="JACIIX010000001">
    <property type="protein sequence ID" value="MBB6208790.1"/>
    <property type="molecule type" value="Genomic_DNA"/>
</dbReference>
<evidence type="ECO:0000259" key="2">
    <source>
        <dbReference type="Pfam" id="PF00892"/>
    </source>
</evidence>
<protein>
    <submittedName>
        <fullName evidence="3">Drug/metabolite transporter (DMT)-like permease</fullName>
    </submittedName>
</protein>
<feature type="transmembrane region" description="Helical" evidence="1">
    <location>
        <begin position="216"/>
        <end position="239"/>
    </location>
</feature>
<sequence>MSRSEQSTAGGVARMTAAMVLSGTIGVFVVWSGLPVAEVVFWRCVFGAVALLLICAALGVLRPGPGGWRAFAATGGLAALGGVALVLNWVLLFAAYPRASISVATAVYNTQPFMLVGLGMLLFGERPGLARLLWLAVAFAGVLLIISAKAGAAGADYLTGIGLALGAAFFYAVAAVVAKRLKGEPPHRIALIQVLVGVLMLAPFAAGKALPSGPAAWGSLLTLGIVHTGLMYMLLYAAIQRLPTALVGALSYIYPVVAVVADVVVFSTRPQTVQLVGGAAILLAAAGSTFGWVPWKGVRPVTEK</sequence>
<dbReference type="GO" id="GO:0016020">
    <property type="term" value="C:membrane"/>
    <property type="evidence" value="ECO:0007669"/>
    <property type="project" value="InterPro"/>
</dbReference>
<keyword evidence="1" id="KW-0812">Transmembrane</keyword>
<feature type="transmembrane region" description="Helical" evidence="1">
    <location>
        <begin position="190"/>
        <end position="210"/>
    </location>
</feature>
<dbReference type="SUPFAM" id="SSF103481">
    <property type="entry name" value="Multidrug resistance efflux transporter EmrE"/>
    <property type="match status" value="2"/>
</dbReference>
<dbReference type="InterPro" id="IPR037185">
    <property type="entry name" value="EmrE-like"/>
</dbReference>
<dbReference type="AlphaFoldDB" id="A0A7W9ZCL3"/>
<dbReference type="PANTHER" id="PTHR22911:SF102">
    <property type="entry name" value="MEMBRANE PROTEIN"/>
    <property type="match status" value="1"/>
</dbReference>
<feature type="domain" description="EamA" evidence="2">
    <location>
        <begin position="15"/>
        <end position="146"/>
    </location>
</feature>